<dbReference type="InterPro" id="IPR043136">
    <property type="entry name" value="B30.2/SPRY_sf"/>
</dbReference>
<dbReference type="Gene3D" id="2.60.120.920">
    <property type="match status" value="1"/>
</dbReference>
<dbReference type="SUPFAM" id="SSF49899">
    <property type="entry name" value="Concanavalin A-like lectins/glucanases"/>
    <property type="match status" value="1"/>
</dbReference>
<dbReference type="Proteomes" id="UP001209878">
    <property type="component" value="Unassembled WGS sequence"/>
</dbReference>
<proteinExistence type="predicted"/>
<dbReference type="InterPro" id="IPR013320">
    <property type="entry name" value="ConA-like_dom_sf"/>
</dbReference>
<evidence type="ECO:0000313" key="2">
    <source>
        <dbReference type="Proteomes" id="UP001209878"/>
    </source>
</evidence>
<sequence>MWHHELRHYVLVRLRRAVKEMCHGIRLDIGDRILASLTNSYLRRTSRFVVEVFIIRDVCWRMKMAGMTRRSSLGNSQIHKTQDSLDRLRRLYPAVIDPENTLPRSWSPKDKHNFIGLTQNDLRVHYKGVGKTHKDAASVRATQPIPAACGIYYFEIKIISKGRDG</sequence>
<organism evidence="1 2">
    <name type="scientific">Ridgeia piscesae</name>
    <name type="common">Tubeworm</name>
    <dbReference type="NCBI Taxonomy" id="27915"/>
    <lineage>
        <taxon>Eukaryota</taxon>
        <taxon>Metazoa</taxon>
        <taxon>Spiralia</taxon>
        <taxon>Lophotrochozoa</taxon>
        <taxon>Annelida</taxon>
        <taxon>Polychaeta</taxon>
        <taxon>Sedentaria</taxon>
        <taxon>Canalipalpata</taxon>
        <taxon>Sabellida</taxon>
        <taxon>Siboglinidae</taxon>
        <taxon>Ridgeia</taxon>
    </lineage>
</organism>
<dbReference type="PANTHER" id="PTHR12864">
    <property type="entry name" value="RAN BINDING PROTEIN 9-RELATED"/>
    <property type="match status" value="1"/>
</dbReference>
<keyword evidence="2" id="KW-1185">Reference proteome</keyword>
<evidence type="ECO:0000313" key="1">
    <source>
        <dbReference type="EMBL" id="KAK2189474.1"/>
    </source>
</evidence>
<gene>
    <name evidence="1" type="ORF">NP493_106g07066</name>
</gene>
<name>A0AAD9UHA2_RIDPI</name>
<comment type="caution">
    <text evidence="1">The sequence shown here is derived from an EMBL/GenBank/DDBJ whole genome shotgun (WGS) entry which is preliminary data.</text>
</comment>
<accession>A0AAD9UHA2</accession>
<dbReference type="InterPro" id="IPR050618">
    <property type="entry name" value="Ubq-SigPath_Reg"/>
</dbReference>
<reference evidence="1" key="1">
    <citation type="journal article" date="2023" name="Mol. Biol. Evol.">
        <title>Third-Generation Sequencing Reveals the Adaptive Role of the Epigenome in Three Deep-Sea Polychaetes.</title>
        <authorList>
            <person name="Perez M."/>
            <person name="Aroh O."/>
            <person name="Sun Y."/>
            <person name="Lan Y."/>
            <person name="Juniper S.K."/>
            <person name="Young C.R."/>
            <person name="Angers B."/>
            <person name="Qian P.Y."/>
        </authorList>
    </citation>
    <scope>NUCLEOTIDE SEQUENCE</scope>
    <source>
        <strain evidence="1">R07B-5</strain>
    </source>
</reference>
<dbReference type="AlphaFoldDB" id="A0AAD9UHA2"/>
<dbReference type="EMBL" id="JAODUO010000106">
    <property type="protein sequence ID" value="KAK2189474.1"/>
    <property type="molecule type" value="Genomic_DNA"/>
</dbReference>
<protein>
    <submittedName>
        <fullName evidence="1">Uncharacterized protein</fullName>
    </submittedName>
</protein>